<evidence type="ECO:0000256" key="2">
    <source>
        <dbReference type="ARBA" id="ARBA00022475"/>
    </source>
</evidence>
<accession>K6V3N7</accession>
<dbReference type="Proteomes" id="UP000008495">
    <property type="component" value="Unassembled WGS sequence"/>
</dbReference>
<evidence type="ECO:0000313" key="12">
    <source>
        <dbReference type="Proteomes" id="UP000008495"/>
    </source>
</evidence>
<comment type="pathway">
    <text evidence="7">Carotenoid biosynthesis; staphyloxanthin biosynthesis; staphyloxanthin from farnesyl diphosphate: step 4/5.</text>
</comment>
<dbReference type="InterPro" id="IPR001173">
    <property type="entry name" value="Glyco_trans_2-like"/>
</dbReference>
<name>K6V3N7_9MICO</name>
<dbReference type="STRING" id="100225.SAMN05421595_1835"/>
<sequence length="289" mass="30654">MNGPIASVVVPAYNEGAVIDRCLRALTAESLPGPVEIVVAANGCTDDTVARARAFAGVTVLDLPDPGKVGALNAADGVATVFPRIYLDADVELSPGTLGELVGALTFPGARCAAPELAFDLTDCTWPVRAFHRVFARLPSARETLVGRGVYGLSRSGRERFGVFPQMQGDDLFVGRLFAAGEHVCVPGRSVVRPPRDLRSLLQVRTRVARGNGQLAQASGEDLSVVAGAPADFSSSTGRTGRALADLARAEPRLWPAIGVYVGVTVVARWRARRTRHATGTWNRDQSTR</sequence>
<evidence type="ECO:0000313" key="11">
    <source>
        <dbReference type="EMBL" id="GAB76703.1"/>
    </source>
</evidence>
<evidence type="ECO:0000259" key="10">
    <source>
        <dbReference type="Pfam" id="PF00535"/>
    </source>
</evidence>
<evidence type="ECO:0000256" key="6">
    <source>
        <dbReference type="ARBA" id="ARBA00037281"/>
    </source>
</evidence>
<comment type="similarity">
    <text evidence="8">Belongs to the glycosyltransferase 2 family. CrtQ subfamily.</text>
</comment>
<keyword evidence="2" id="KW-1003">Cell membrane</keyword>
<keyword evidence="12" id="KW-1185">Reference proteome</keyword>
<evidence type="ECO:0000256" key="7">
    <source>
        <dbReference type="ARBA" id="ARBA00037904"/>
    </source>
</evidence>
<dbReference type="Pfam" id="PF00535">
    <property type="entry name" value="Glycos_transf_2"/>
    <property type="match status" value="1"/>
</dbReference>
<comment type="caution">
    <text evidence="11">The sequence shown here is derived from an EMBL/GenBank/DDBJ whole genome shotgun (WGS) entry which is preliminary data.</text>
</comment>
<dbReference type="AlphaFoldDB" id="K6V3N7"/>
<keyword evidence="3" id="KW-0328">Glycosyltransferase</keyword>
<organism evidence="11 12">
    <name type="scientific">Austwickia chelonae NBRC 105200</name>
    <dbReference type="NCBI Taxonomy" id="1184607"/>
    <lineage>
        <taxon>Bacteria</taxon>
        <taxon>Bacillati</taxon>
        <taxon>Actinomycetota</taxon>
        <taxon>Actinomycetes</taxon>
        <taxon>Micrococcales</taxon>
        <taxon>Dermatophilaceae</taxon>
        <taxon>Austwickia</taxon>
    </lineage>
</organism>
<protein>
    <recommendedName>
        <fullName evidence="9">4,4'-diaponeurosporenoate glycosyltransferase</fullName>
    </recommendedName>
</protein>
<dbReference type="SUPFAM" id="SSF53448">
    <property type="entry name" value="Nucleotide-diphospho-sugar transferases"/>
    <property type="match status" value="1"/>
</dbReference>
<dbReference type="GO" id="GO:0005886">
    <property type="term" value="C:plasma membrane"/>
    <property type="evidence" value="ECO:0007669"/>
    <property type="project" value="UniProtKB-SubCell"/>
</dbReference>
<dbReference type="EMBL" id="BAGZ01000002">
    <property type="protein sequence ID" value="GAB76703.1"/>
    <property type="molecule type" value="Genomic_DNA"/>
</dbReference>
<reference evidence="11 12" key="1">
    <citation type="submission" date="2012-08" db="EMBL/GenBank/DDBJ databases">
        <title>Whole genome shotgun sequence of Austwickia chelonae NBRC 105200.</title>
        <authorList>
            <person name="Yoshida I."/>
            <person name="Hosoyama A."/>
            <person name="Tsuchikane K."/>
            <person name="Katsumata H."/>
            <person name="Ando Y."/>
            <person name="Ohji S."/>
            <person name="Hamada M."/>
            <person name="Tamura T."/>
            <person name="Yamazoe A."/>
            <person name="Yamazaki S."/>
            <person name="Fujita N."/>
        </authorList>
    </citation>
    <scope>NUCLEOTIDE SEQUENCE [LARGE SCALE GENOMIC DNA]</scope>
    <source>
        <strain evidence="11 12">NBRC 105200</strain>
    </source>
</reference>
<keyword evidence="5" id="KW-0472">Membrane</keyword>
<keyword evidence="4" id="KW-0808">Transferase</keyword>
<comment type="function">
    <text evidence="6">Catalyzes the glycosylation of 4,4'-diaponeurosporenoate, i.e. the esterification of glucose at the C1'' position with the carboxyl group of 4,4'-diaponeurosporenic acid, to form glycosyl-4,4'-diaponeurosporenoate. This is a step in the biosynthesis of staphyloxanthin, an orange pigment present in most staphylococci strains.</text>
</comment>
<evidence type="ECO:0000256" key="8">
    <source>
        <dbReference type="ARBA" id="ARBA00038120"/>
    </source>
</evidence>
<dbReference type="InterPro" id="IPR029044">
    <property type="entry name" value="Nucleotide-diphossugar_trans"/>
</dbReference>
<proteinExistence type="inferred from homology"/>
<dbReference type="RefSeq" id="WP_006501454.1">
    <property type="nucleotide sequence ID" value="NZ_BAGZ01000002.1"/>
</dbReference>
<evidence type="ECO:0000256" key="9">
    <source>
        <dbReference type="ARBA" id="ARBA00040345"/>
    </source>
</evidence>
<evidence type="ECO:0000256" key="4">
    <source>
        <dbReference type="ARBA" id="ARBA00022679"/>
    </source>
</evidence>
<feature type="domain" description="Glycosyltransferase 2-like" evidence="10">
    <location>
        <begin position="7"/>
        <end position="117"/>
    </location>
</feature>
<evidence type="ECO:0000256" key="1">
    <source>
        <dbReference type="ARBA" id="ARBA00004236"/>
    </source>
</evidence>
<dbReference type="PANTHER" id="PTHR43646">
    <property type="entry name" value="GLYCOSYLTRANSFERASE"/>
    <property type="match status" value="1"/>
</dbReference>
<comment type="subcellular location">
    <subcellularLocation>
        <location evidence="1">Cell membrane</location>
    </subcellularLocation>
</comment>
<dbReference type="GO" id="GO:0016757">
    <property type="term" value="F:glycosyltransferase activity"/>
    <property type="evidence" value="ECO:0007669"/>
    <property type="project" value="UniProtKB-KW"/>
</dbReference>
<dbReference type="Gene3D" id="3.90.550.10">
    <property type="entry name" value="Spore Coat Polysaccharide Biosynthesis Protein SpsA, Chain A"/>
    <property type="match status" value="1"/>
</dbReference>
<evidence type="ECO:0000256" key="5">
    <source>
        <dbReference type="ARBA" id="ARBA00023136"/>
    </source>
</evidence>
<dbReference type="OrthoDB" id="9771846at2"/>
<dbReference type="eggNOG" id="COG1215">
    <property type="taxonomic scope" value="Bacteria"/>
</dbReference>
<dbReference type="PANTHER" id="PTHR43646:SF2">
    <property type="entry name" value="GLYCOSYLTRANSFERASE 2-LIKE DOMAIN-CONTAINING PROTEIN"/>
    <property type="match status" value="1"/>
</dbReference>
<gene>
    <name evidence="11" type="ORF">AUCHE_02_00640</name>
</gene>
<evidence type="ECO:0000256" key="3">
    <source>
        <dbReference type="ARBA" id="ARBA00022676"/>
    </source>
</evidence>